<proteinExistence type="inferred from homology"/>
<sequence>MSLNETPLAKTNVPTGKPTLQTRFSLLGKRIWQYRLSYLFIAPFVICFLAFIVIPVLAAFGLSFTDFNTIQFPNFIGWDNYAYIFSQDTIFLEHAIPNTIKFAVIVGPGGLILSFILAYLIAQIPDKFRIWFVLAIYAPSLTGGVVMQIIWLPLLAGDSIGYLNSFLLGLGLIEEPQQWVLDPAYLMNAMIIVTLWSSMGVGFLAMLAGILNVDPTLYEAARLDGVKSRLQEVWYITIPYMRPQMLFASVMAIVSAFKAGAIGEQLSQTKPTPEYAGHTLVNHIDDFGLIRFEMGYAAALSVVLLVFIFVFNRLSWKLFGSKED</sequence>
<organism evidence="9 10">
    <name type="scientific">Marinicrinis lubricantis</name>
    <dbReference type="NCBI Taxonomy" id="2086470"/>
    <lineage>
        <taxon>Bacteria</taxon>
        <taxon>Bacillati</taxon>
        <taxon>Bacillota</taxon>
        <taxon>Bacilli</taxon>
        <taxon>Bacillales</taxon>
        <taxon>Paenibacillaceae</taxon>
    </lineage>
</organism>
<evidence type="ECO:0000256" key="3">
    <source>
        <dbReference type="ARBA" id="ARBA00022475"/>
    </source>
</evidence>
<feature type="transmembrane region" description="Helical" evidence="7">
    <location>
        <begin position="134"/>
        <end position="156"/>
    </location>
</feature>
<feature type="transmembrane region" description="Helical" evidence="7">
    <location>
        <begin position="294"/>
        <end position="312"/>
    </location>
</feature>
<dbReference type="PANTHER" id="PTHR43005:SF1">
    <property type="entry name" value="SPERMIDINE_PUTRESCINE TRANSPORT SYSTEM PERMEASE PROTEIN"/>
    <property type="match status" value="1"/>
</dbReference>
<feature type="transmembrane region" description="Helical" evidence="7">
    <location>
        <begin position="102"/>
        <end position="122"/>
    </location>
</feature>
<evidence type="ECO:0000256" key="6">
    <source>
        <dbReference type="ARBA" id="ARBA00023136"/>
    </source>
</evidence>
<accession>A0ABW1IM04</accession>
<dbReference type="Gene3D" id="1.10.3720.10">
    <property type="entry name" value="MetI-like"/>
    <property type="match status" value="1"/>
</dbReference>
<evidence type="ECO:0000259" key="8">
    <source>
        <dbReference type="PROSITE" id="PS50928"/>
    </source>
</evidence>
<keyword evidence="10" id="KW-1185">Reference proteome</keyword>
<dbReference type="InterPro" id="IPR000515">
    <property type="entry name" value="MetI-like"/>
</dbReference>
<dbReference type="InterPro" id="IPR035906">
    <property type="entry name" value="MetI-like_sf"/>
</dbReference>
<evidence type="ECO:0000313" key="9">
    <source>
        <dbReference type="EMBL" id="MFC5985888.1"/>
    </source>
</evidence>
<evidence type="ECO:0000256" key="5">
    <source>
        <dbReference type="ARBA" id="ARBA00022989"/>
    </source>
</evidence>
<keyword evidence="5 7" id="KW-1133">Transmembrane helix</keyword>
<comment type="caution">
    <text evidence="9">The sequence shown here is derived from an EMBL/GenBank/DDBJ whole genome shotgun (WGS) entry which is preliminary data.</text>
</comment>
<keyword evidence="2 7" id="KW-0813">Transport</keyword>
<dbReference type="RefSeq" id="WP_379893168.1">
    <property type="nucleotide sequence ID" value="NZ_CBCSCT010000031.1"/>
</dbReference>
<comment type="similarity">
    <text evidence="7">Belongs to the binding-protein-dependent transport system permease family.</text>
</comment>
<comment type="subcellular location">
    <subcellularLocation>
        <location evidence="1 7">Cell membrane</location>
        <topology evidence="1 7">Multi-pass membrane protein</topology>
    </subcellularLocation>
</comment>
<keyword evidence="3" id="KW-1003">Cell membrane</keyword>
<evidence type="ECO:0000256" key="7">
    <source>
        <dbReference type="RuleBase" id="RU363032"/>
    </source>
</evidence>
<dbReference type="CDD" id="cd06261">
    <property type="entry name" value="TM_PBP2"/>
    <property type="match status" value="1"/>
</dbReference>
<dbReference type="PROSITE" id="PS50928">
    <property type="entry name" value="ABC_TM1"/>
    <property type="match status" value="1"/>
</dbReference>
<dbReference type="EMBL" id="JBHSQV010000033">
    <property type="protein sequence ID" value="MFC5985888.1"/>
    <property type="molecule type" value="Genomic_DNA"/>
</dbReference>
<feature type="transmembrane region" description="Helical" evidence="7">
    <location>
        <begin position="189"/>
        <end position="213"/>
    </location>
</feature>
<reference evidence="10" key="1">
    <citation type="journal article" date="2019" name="Int. J. Syst. Evol. Microbiol.">
        <title>The Global Catalogue of Microorganisms (GCM) 10K type strain sequencing project: providing services to taxonomists for standard genome sequencing and annotation.</title>
        <authorList>
            <consortium name="The Broad Institute Genomics Platform"/>
            <consortium name="The Broad Institute Genome Sequencing Center for Infectious Disease"/>
            <person name="Wu L."/>
            <person name="Ma J."/>
        </authorList>
    </citation>
    <scope>NUCLEOTIDE SEQUENCE [LARGE SCALE GENOMIC DNA]</scope>
    <source>
        <strain evidence="10">CCM 8749</strain>
    </source>
</reference>
<dbReference type="SUPFAM" id="SSF161098">
    <property type="entry name" value="MetI-like"/>
    <property type="match status" value="1"/>
</dbReference>
<keyword evidence="6 7" id="KW-0472">Membrane</keyword>
<protein>
    <submittedName>
        <fullName evidence="9">Carbohydrate ABC transporter permease</fullName>
    </submittedName>
</protein>
<dbReference type="PANTHER" id="PTHR43005">
    <property type="entry name" value="BLR7065 PROTEIN"/>
    <property type="match status" value="1"/>
</dbReference>
<evidence type="ECO:0000256" key="2">
    <source>
        <dbReference type="ARBA" id="ARBA00022448"/>
    </source>
</evidence>
<dbReference type="Pfam" id="PF00528">
    <property type="entry name" value="BPD_transp_1"/>
    <property type="match status" value="1"/>
</dbReference>
<evidence type="ECO:0000256" key="4">
    <source>
        <dbReference type="ARBA" id="ARBA00022692"/>
    </source>
</evidence>
<dbReference type="Proteomes" id="UP001596250">
    <property type="component" value="Unassembled WGS sequence"/>
</dbReference>
<evidence type="ECO:0000313" key="10">
    <source>
        <dbReference type="Proteomes" id="UP001596250"/>
    </source>
</evidence>
<evidence type="ECO:0000256" key="1">
    <source>
        <dbReference type="ARBA" id="ARBA00004651"/>
    </source>
</evidence>
<feature type="domain" description="ABC transmembrane type-1" evidence="8">
    <location>
        <begin position="96"/>
        <end position="315"/>
    </location>
</feature>
<keyword evidence="4 7" id="KW-0812">Transmembrane</keyword>
<feature type="transmembrane region" description="Helical" evidence="7">
    <location>
        <begin position="245"/>
        <end position="263"/>
    </location>
</feature>
<gene>
    <name evidence="9" type="ORF">ACFPXP_05515</name>
</gene>
<feature type="transmembrane region" description="Helical" evidence="7">
    <location>
        <begin position="38"/>
        <end position="64"/>
    </location>
</feature>
<name>A0ABW1IM04_9BACL</name>